<comment type="caution">
    <text evidence="2">The sequence shown here is derived from an EMBL/GenBank/DDBJ whole genome shotgun (WGS) entry which is preliminary data.</text>
</comment>
<keyword evidence="3" id="KW-1185">Reference proteome</keyword>
<sequence>MKKLTVNLLSLLVVTAGVMTSCTSNDSDTTNPSTSKFIANADDFKGTITEGEVVLDASKVYKLTGKIQVNNNATLTIPAGTVIQGTGGTASYIAVAQGGKINVNGTASKPVVMTSGKATKAGGDWGGLVICGKAPINRISGGASSAQSEVGDLTYGGTISNDNSGSIKYLRIEYAGALFNADKEFNGLSLFGVGSGTTISYVQLIHGSDDGVEFFGGTVNTDHIISIGNEDDQFDWTEGWSGTNTDWYGRLDYGTGNRGIEADNYEFGFANTPISNPTITNLTLIGPGSTANTTAFAENQAIKLRRGTKGIFTNVVIKGWATGFDLEHDETLANAGTSLKVVNFKIDSDVTTTMKGKTTAVAPATSGVSATVNANFATTSATATGAGNGVGMPSWAAGWATGF</sequence>
<evidence type="ECO:0000256" key="1">
    <source>
        <dbReference type="SAM" id="SignalP"/>
    </source>
</evidence>
<gene>
    <name evidence="2" type="ORF">MW871_10260</name>
</gene>
<dbReference type="PANTHER" id="PTHR41339:SF1">
    <property type="entry name" value="SECRETED PROTEIN"/>
    <property type="match status" value="1"/>
</dbReference>
<protein>
    <recommendedName>
        <fullName evidence="4">Multidrug transporter</fullName>
    </recommendedName>
</protein>
<dbReference type="EMBL" id="JALNUB010000005">
    <property type="protein sequence ID" value="MCK8142273.1"/>
    <property type="molecule type" value="Genomic_DNA"/>
</dbReference>
<feature type="signal peptide" evidence="1">
    <location>
        <begin position="1"/>
        <end position="26"/>
    </location>
</feature>
<dbReference type="PROSITE" id="PS51257">
    <property type="entry name" value="PROKAR_LIPOPROTEIN"/>
    <property type="match status" value="1"/>
</dbReference>
<name>A0A9X1XV78_9FLAO</name>
<evidence type="ECO:0008006" key="4">
    <source>
        <dbReference type="Google" id="ProtNLM"/>
    </source>
</evidence>
<proteinExistence type="predicted"/>
<evidence type="ECO:0000313" key="2">
    <source>
        <dbReference type="EMBL" id="MCK8142273.1"/>
    </source>
</evidence>
<organism evidence="2 3">
    <name type="scientific">Flavobacterium pygoscelis</name>
    <dbReference type="NCBI Taxonomy" id="2893176"/>
    <lineage>
        <taxon>Bacteria</taxon>
        <taxon>Pseudomonadati</taxon>
        <taxon>Bacteroidota</taxon>
        <taxon>Flavobacteriia</taxon>
        <taxon>Flavobacteriales</taxon>
        <taxon>Flavobacteriaceae</taxon>
        <taxon>Flavobacterium</taxon>
    </lineage>
</organism>
<dbReference type="RefSeq" id="WP_188048983.1">
    <property type="nucleotide sequence ID" value="NZ_JALNUB010000005.1"/>
</dbReference>
<evidence type="ECO:0000313" key="3">
    <source>
        <dbReference type="Proteomes" id="UP001139260"/>
    </source>
</evidence>
<reference evidence="2" key="1">
    <citation type="submission" date="2022-04" db="EMBL/GenBank/DDBJ databases">
        <title>Flavobacterium pygoscelis sp. nov. isolated from Chinstrap chick (Pygoscelis antarcticus).</title>
        <authorList>
            <person name="Irgang R."/>
            <person name="Poblete-Morales M."/>
            <person name="Avendano-Herrera R."/>
        </authorList>
    </citation>
    <scope>NUCLEOTIDE SEQUENCE</scope>
    <source>
        <strain evidence="2">I-SCBP12n</strain>
    </source>
</reference>
<feature type="chain" id="PRO_5040732664" description="Multidrug transporter" evidence="1">
    <location>
        <begin position="27"/>
        <end position="403"/>
    </location>
</feature>
<accession>A0A9X1XV78</accession>
<dbReference type="AlphaFoldDB" id="A0A9X1XV78"/>
<dbReference type="Proteomes" id="UP001139260">
    <property type="component" value="Unassembled WGS sequence"/>
</dbReference>
<keyword evidence="1" id="KW-0732">Signal</keyword>
<dbReference type="PANTHER" id="PTHR41339">
    <property type="entry name" value="LIPL48"/>
    <property type="match status" value="1"/>
</dbReference>